<dbReference type="GO" id="GO:0016853">
    <property type="term" value="F:isomerase activity"/>
    <property type="evidence" value="ECO:0007669"/>
    <property type="project" value="UniProtKB-KW"/>
</dbReference>
<dbReference type="InterPro" id="IPR050312">
    <property type="entry name" value="IolE/XylAMocC-like"/>
</dbReference>
<accession>A0A1I5GLK3</accession>
<dbReference type="AlphaFoldDB" id="A0A1I5GLK3"/>
<protein>
    <submittedName>
        <fullName evidence="2">Sugar phosphate isomerase/epimerase</fullName>
    </submittedName>
</protein>
<dbReference type="SUPFAM" id="SSF51658">
    <property type="entry name" value="Xylose isomerase-like"/>
    <property type="match status" value="1"/>
</dbReference>
<name>A0A1I5GLK3_PSUAM</name>
<dbReference type="Pfam" id="PF01261">
    <property type="entry name" value="AP_endonuc_2"/>
    <property type="match status" value="1"/>
</dbReference>
<dbReference type="OrthoDB" id="9779184at2"/>
<keyword evidence="2" id="KW-0413">Isomerase</keyword>
<feature type="domain" description="Xylose isomerase-like TIM barrel" evidence="1">
    <location>
        <begin position="21"/>
        <end position="238"/>
    </location>
</feature>
<dbReference type="EMBL" id="FOUY01000048">
    <property type="protein sequence ID" value="SFO36847.1"/>
    <property type="molecule type" value="Genomic_DNA"/>
</dbReference>
<organism evidence="2 3">
    <name type="scientific">Pseudonocardia ammonioxydans</name>
    <dbReference type="NCBI Taxonomy" id="260086"/>
    <lineage>
        <taxon>Bacteria</taxon>
        <taxon>Bacillati</taxon>
        <taxon>Actinomycetota</taxon>
        <taxon>Actinomycetes</taxon>
        <taxon>Pseudonocardiales</taxon>
        <taxon>Pseudonocardiaceae</taxon>
        <taxon>Pseudonocardia</taxon>
    </lineage>
</organism>
<gene>
    <name evidence="2" type="ORF">SAMN05216207_10489</name>
</gene>
<reference evidence="2 3" key="1">
    <citation type="submission" date="2016-10" db="EMBL/GenBank/DDBJ databases">
        <authorList>
            <person name="de Groot N.N."/>
        </authorList>
    </citation>
    <scope>NUCLEOTIDE SEQUENCE [LARGE SCALE GENOMIC DNA]</scope>
    <source>
        <strain evidence="2 3">CGMCC 4.1877</strain>
    </source>
</reference>
<dbReference type="PANTHER" id="PTHR12110">
    <property type="entry name" value="HYDROXYPYRUVATE ISOMERASE"/>
    <property type="match status" value="1"/>
</dbReference>
<evidence type="ECO:0000259" key="1">
    <source>
        <dbReference type="Pfam" id="PF01261"/>
    </source>
</evidence>
<dbReference type="Proteomes" id="UP000199614">
    <property type="component" value="Unassembled WGS sequence"/>
</dbReference>
<dbReference type="RefSeq" id="WP_093353849.1">
    <property type="nucleotide sequence ID" value="NZ_FOUY01000048.1"/>
</dbReference>
<dbReference type="InterPro" id="IPR013022">
    <property type="entry name" value="Xyl_isomerase-like_TIM-brl"/>
</dbReference>
<evidence type="ECO:0000313" key="2">
    <source>
        <dbReference type="EMBL" id="SFO36847.1"/>
    </source>
</evidence>
<proteinExistence type="predicted"/>
<evidence type="ECO:0000313" key="3">
    <source>
        <dbReference type="Proteomes" id="UP000199614"/>
    </source>
</evidence>
<dbReference type="STRING" id="260086.SAMN05216207_10489"/>
<dbReference type="InterPro" id="IPR036237">
    <property type="entry name" value="Xyl_isomerase-like_sf"/>
</dbReference>
<sequence>MFRYTYNTLAYGREPLAEGIARLARYGYDGVELVGEPAEQDVGQIRAALHRHGLVASSIISIFTPERDIVSTDPAVRRRAVDYVRGNVDHAAALGAEVVTFTPTACMKIVPGAERVREWQWAVEAAREVGDHAGECGVRIAVEPWNRYETYLINRMDQAVAFVDEVARPSVGVMADTFHMAIEEPDIAAAIRRAGARLTHVHLADSNRAAPGYGHIDFRPILAAITDVGYDGWISYELLPAAGDVWGVLSGAGAPEFGDAYTEAAITHTKKIVSDLRTVR</sequence>
<keyword evidence="3" id="KW-1185">Reference proteome</keyword>
<dbReference type="PANTHER" id="PTHR12110:SF21">
    <property type="entry name" value="XYLOSE ISOMERASE-LIKE TIM BARREL DOMAIN-CONTAINING PROTEIN"/>
    <property type="match status" value="1"/>
</dbReference>
<dbReference type="Gene3D" id="3.20.20.150">
    <property type="entry name" value="Divalent-metal-dependent TIM barrel enzymes"/>
    <property type="match status" value="1"/>
</dbReference>